<reference evidence="2" key="1">
    <citation type="submission" date="2013-12" db="EMBL/GenBank/DDBJ databases">
        <title>A Varibaculum cambriense genome reconstructed from a premature infant gut community with otherwise low bacterial novelty that shifts toward anaerobic metabolism during the third week of life.</title>
        <authorList>
            <person name="Brown C.T."/>
            <person name="Sharon I."/>
            <person name="Thomas B.C."/>
            <person name="Castelle C.J."/>
            <person name="Morowitz M.J."/>
            <person name="Banfield J.F."/>
        </authorList>
    </citation>
    <scope>NUCLEOTIDE SEQUENCE</scope>
</reference>
<dbReference type="AlphaFoldDB" id="W1WHT4"/>
<protein>
    <submittedName>
        <fullName evidence="2">Inner membrane transport protein ydiN</fullName>
    </submittedName>
</protein>
<proteinExistence type="predicted"/>
<keyword evidence="1" id="KW-0472">Membrane</keyword>
<evidence type="ECO:0000313" key="2">
    <source>
        <dbReference type="EMBL" id="ETJ15979.1"/>
    </source>
</evidence>
<feature type="non-terminal residue" evidence="2">
    <location>
        <position position="51"/>
    </location>
</feature>
<evidence type="ECO:0000256" key="1">
    <source>
        <dbReference type="SAM" id="Phobius"/>
    </source>
</evidence>
<keyword evidence="1" id="KW-1133">Transmembrane helix</keyword>
<organism evidence="2">
    <name type="scientific">human gut metagenome</name>
    <dbReference type="NCBI Taxonomy" id="408170"/>
    <lineage>
        <taxon>unclassified sequences</taxon>
        <taxon>metagenomes</taxon>
        <taxon>organismal metagenomes</taxon>
    </lineage>
</organism>
<gene>
    <name evidence="2" type="ORF">Q604_UNBc4C00152G0001</name>
</gene>
<feature type="transmembrane region" description="Helical" evidence="1">
    <location>
        <begin position="21"/>
        <end position="41"/>
    </location>
</feature>
<dbReference type="EMBL" id="AZMM01018933">
    <property type="protein sequence ID" value="ETJ15979.1"/>
    <property type="molecule type" value="Genomic_DNA"/>
</dbReference>
<keyword evidence="1" id="KW-0812">Transmembrane</keyword>
<comment type="caution">
    <text evidence="2">The sequence shown here is derived from an EMBL/GenBank/DDBJ whole genome shotgun (WGS) entry which is preliminary data.</text>
</comment>
<name>W1WHT4_9ZZZZ</name>
<sequence length="51" mass="5944">MTWKEYCITHPERHFPLASDAAFLCIYFSYFLHGISVITLAQNMTSLAEKF</sequence>
<accession>W1WHT4</accession>